<proteinExistence type="predicted"/>
<keyword evidence="3" id="KW-1185">Reference proteome</keyword>
<dbReference type="InterPro" id="IPR024078">
    <property type="entry name" value="LmbE-like_dom_sf"/>
</dbReference>
<protein>
    <submittedName>
        <fullName evidence="2">GlcNAc-PI de-N-acetylase</fullName>
    </submittedName>
</protein>
<evidence type="ECO:0000313" key="2">
    <source>
        <dbReference type="EMBL" id="SFP36074.1"/>
    </source>
</evidence>
<sequence>MQQGCRVSDIKMETRKQGLLRRHRRNKRITMAVALPIMVALDWFAGWSSLPVLLLLAWIAHEAWFSDHLFYSPRDDYQYSFPASSQVATGTLSKGRIALDAVDLTNSMDTLILEVFIHSSWLGRWLDPHILICAEAVLDRQDFEQGASGRRYLNISGLLPELQSGKLRLRTRFCRLSPEVRLYAFSNPDYAMRRVMVIAPHADDAELAAFGLYSRSDEACIVTLTQGEIEAHNYARMGLDKAAAARLKGRLRSWSSLAVPLWGGVPASRCVQLGYYCLQLTPMASAPEQAFPSLESGDSDIRSVRRFNPITLPGDVDGVPSWRNLVGDLAALLVAFRPEVVVLPHPELDPHPDHIQASKLLDEAVALSEWSPEVRLLYANHLYDNDRWPMGPVGNGISLPPCHTGLPIDGLWSPLLKDSVRMDKAQALAMQHDLQTPLPLKKRLRRLIQWVLAGRRWPEVGQDDFFRKAVRRHELFWVRVSR</sequence>
<dbReference type="Proteomes" id="UP000182025">
    <property type="component" value="Unassembled WGS sequence"/>
</dbReference>
<evidence type="ECO:0000256" key="1">
    <source>
        <dbReference type="SAM" id="Phobius"/>
    </source>
</evidence>
<reference evidence="3" key="1">
    <citation type="submission" date="2016-10" db="EMBL/GenBank/DDBJ databases">
        <authorList>
            <person name="Varghese N."/>
            <person name="Submissions S."/>
        </authorList>
    </citation>
    <scope>NUCLEOTIDE SEQUENCE [LARGE SCALE GENOMIC DNA]</scope>
    <source>
        <strain evidence="3">JCM 15604</strain>
    </source>
</reference>
<keyword evidence="1" id="KW-0812">Transmembrane</keyword>
<keyword evidence="1" id="KW-0472">Membrane</keyword>
<evidence type="ECO:0000313" key="3">
    <source>
        <dbReference type="Proteomes" id="UP000182025"/>
    </source>
</evidence>
<organism evidence="2 3">
    <name type="scientific">Ectopseudomonas toyotomiensis</name>
    <dbReference type="NCBI Taxonomy" id="554344"/>
    <lineage>
        <taxon>Bacteria</taxon>
        <taxon>Pseudomonadati</taxon>
        <taxon>Pseudomonadota</taxon>
        <taxon>Gammaproteobacteria</taxon>
        <taxon>Pseudomonadales</taxon>
        <taxon>Pseudomonadaceae</taxon>
        <taxon>Ectopseudomonas</taxon>
    </lineage>
</organism>
<dbReference type="InterPro" id="IPR003737">
    <property type="entry name" value="GlcNAc_PI_deacetylase-related"/>
</dbReference>
<dbReference type="AlphaFoldDB" id="A0A1I5PPY2"/>
<dbReference type="EMBL" id="FOXK01000002">
    <property type="protein sequence ID" value="SFP36074.1"/>
    <property type="molecule type" value="Genomic_DNA"/>
</dbReference>
<gene>
    <name evidence="2" type="ORF">SAMN05216177_102413</name>
</gene>
<dbReference type="SUPFAM" id="SSF102588">
    <property type="entry name" value="LmbE-like"/>
    <property type="match status" value="1"/>
</dbReference>
<dbReference type="Gene3D" id="3.40.50.10320">
    <property type="entry name" value="LmbE-like"/>
    <property type="match status" value="1"/>
</dbReference>
<name>A0A1I5PPY2_9GAMM</name>
<feature type="transmembrane region" description="Helical" evidence="1">
    <location>
        <begin position="29"/>
        <end position="59"/>
    </location>
</feature>
<accession>A0A1I5PPY2</accession>
<keyword evidence="1" id="KW-1133">Transmembrane helix</keyword>
<dbReference type="Pfam" id="PF02585">
    <property type="entry name" value="PIG-L"/>
    <property type="match status" value="1"/>
</dbReference>